<name>F1D1G8_9CAUD</name>
<reference evidence="1 2" key="1">
    <citation type="journal article" date="2011" name="MBio">
        <title>Evidence of a dominant lineage of Vibrio cholerae-specific lytic bacteriophages shed by cholera patients over a 10-year period in Dhaka, Bangladesh.</title>
        <authorList>
            <person name="Seed K.D."/>
            <person name="Bodi K.L."/>
            <person name="Kropinski A.M."/>
            <person name="Ackermann H.W."/>
            <person name="Calderwood S.B."/>
            <person name="Qadri F."/>
            <person name="Camilli A."/>
        </authorList>
    </citation>
    <scope>NUCLEOTIDE SEQUENCE [LARGE SCALE GENOMIC DNA]</scope>
</reference>
<sequence>MKIINFVNPNNTMDGYKLLVHCVFSGFDYDNTKFYMNREGFYLPEDQFNAFKSCCDIMMDLGIGDRKKEVSLVQGG</sequence>
<accession>F1D1G8</accession>
<evidence type="ECO:0000313" key="2">
    <source>
        <dbReference type="Proteomes" id="UP000007502"/>
    </source>
</evidence>
<evidence type="ECO:0000313" key="1">
    <source>
        <dbReference type="EMBL" id="ADX87962.1"/>
    </source>
</evidence>
<gene>
    <name evidence="1" type="primary">ORF145</name>
</gene>
<keyword evidence="2" id="KW-1185">Reference proteome</keyword>
<proteinExistence type="predicted"/>
<dbReference type="Proteomes" id="UP000007502">
    <property type="component" value="Segment"/>
</dbReference>
<dbReference type="GeneID" id="10228625"/>
<protein>
    <submittedName>
        <fullName evidence="1">Uncharacterized protein ORF145</fullName>
    </submittedName>
</protein>
<dbReference type="KEGG" id="vg:10228625"/>
<dbReference type="OrthoDB" id="38451at10239"/>
<organism evidence="1 2">
    <name type="scientific">Vibrio phage ICP1</name>
    <dbReference type="NCBI Taxonomy" id="979525"/>
    <lineage>
        <taxon>Viruses</taxon>
        <taxon>Duplodnaviria</taxon>
        <taxon>Heunggongvirae</taxon>
        <taxon>Uroviricota</taxon>
        <taxon>Caudoviricetes</taxon>
        <taxon>Mohonavirus</taxon>
        <taxon>Mohonavirus ICP1</taxon>
    </lineage>
</organism>
<dbReference type="EMBL" id="HQ641347">
    <property type="protein sequence ID" value="ADX87962.1"/>
    <property type="molecule type" value="Genomic_DNA"/>
</dbReference>
<dbReference type="RefSeq" id="YP_004251087.1">
    <property type="nucleotide sequence ID" value="NC_015157.1"/>
</dbReference>